<dbReference type="PANTHER" id="PTHR34129:SF1">
    <property type="entry name" value="DUF952 DOMAIN-CONTAINING PROTEIN"/>
    <property type="match status" value="1"/>
</dbReference>
<dbReference type="STRING" id="105231.A0A1Y1I1D9"/>
<name>A0A1Y1I1D9_KLENI</name>
<dbReference type="InterPro" id="IPR009297">
    <property type="entry name" value="DUF952"/>
</dbReference>
<dbReference type="OMA" id="EYVYRIS"/>
<reference evidence="1 2" key="1">
    <citation type="journal article" date="2014" name="Nat. Commun.">
        <title>Klebsormidium flaccidum genome reveals primary factors for plant terrestrial adaptation.</title>
        <authorList>
            <person name="Hori K."/>
            <person name="Maruyama F."/>
            <person name="Fujisawa T."/>
            <person name="Togashi T."/>
            <person name="Yamamoto N."/>
            <person name="Seo M."/>
            <person name="Sato S."/>
            <person name="Yamada T."/>
            <person name="Mori H."/>
            <person name="Tajima N."/>
            <person name="Moriyama T."/>
            <person name="Ikeuchi M."/>
            <person name="Watanabe M."/>
            <person name="Wada H."/>
            <person name="Kobayashi K."/>
            <person name="Saito M."/>
            <person name="Masuda T."/>
            <person name="Sasaki-Sekimoto Y."/>
            <person name="Mashiguchi K."/>
            <person name="Awai K."/>
            <person name="Shimojima M."/>
            <person name="Masuda S."/>
            <person name="Iwai M."/>
            <person name="Nobusawa T."/>
            <person name="Narise T."/>
            <person name="Kondo S."/>
            <person name="Saito H."/>
            <person name="Sato R."/>
            <person name="Murakawa M."/>
            <person name="Ihara Y."/>
            <person name="Oshima-Yamada Y."/>
            <person name="Ohtaka K."/>
            <person name="Satoh M."/>
            <person name="Sonobe K."/>
            <person name="Ishii M."/>
            <person name="Ohtani R."/>
            <person name="Kanamori-Sato M."/>
            <person name="Honoki R."/>
            <person name="Miyazaki D."/>
            <person name="Mochizuki H."/>
            <person name="Umetsu J."/>
            <person name="Higashi K."/>
            <person name="Shibata D."/>
            <person name="Kamiya Y."/>
            <person name="Sato N."/>
            <person name="Nakamura Y."/>
            <person name="Tabata S."/>
            <person name="Ida S."/>
            <person name="Kurokawa K."/>
            <person name="Ohta H."/>
        </authorList>
    </citation>
    <scope>NUCLEOTIDE SEQUENCE [LARGE SCALE GENOMIC DNA]</scope>
    <source>
        <strain evidence="1 2">NIES-2285</strain>
    </source>
</reference>
<dbReference type="AlphaFoldDB" id="A0A1Y1I1D9"/>
<sequence>METQAGFERQQGPAFVYRISNVEEWKRAQEEGGLWGSQMDRDSGFVHLSSEEQVPATLKRFFVGREDIILLKIDAAKLGAQLRFEDTTGHGVFPHFYGSDGEYHALPLAAILQAEPITHEFRF</sequence>
<evidence type="ECO:0008006" key="3">
    <source>
        <dbReference type="Google" id="ProtNLM"/>
    </source>
</evidence>
<dbReference type="PANTHER" id="PTHR34129">
    <property type="entry name" value="BLR1139 PROTEIN"/>
    <property type="match status" value="1"/>
</dbReference>
<accession>A0A1Y1I1D9</accession>
<dbReference type="OrthoDB" id="3335358at2759"/>
<protein>
    <recommendedName>
        <fullName evidence="3">DUF952 domain-containing protein</fullName>
    </recommendedName>
</protein>
<dbReference type="Pfam" id="PF06108">
    <property type="entry name" value="DUF952"/>
    <property type="match status" value="1"/>
</dbReference>
<dbReference type="Proteomes" id="UP000054558">
    <property type="component" value="Unassembled WGS sequence"/>
</dbReference>
<proteinExistence type="predicted"/>
<dbReference type="EMBL" id="DF237065">
    <property type="protein sequence ID" value="GAQ82586.1"/>
    <property type="molecule type" value="Genomic_DNA"/>
</dbReference>
<evidence type="ECO:0000313" key="1">
    <source>
        <dbReference type="EMBL" id="GAQ82586.1"/>
    </source>
</evidence>
<evidence type="ECO:0000313" key="2">
    <source>
        <dbReference type="Proteomes" id="UP000054558"/>
    </source>
</evidence>
<organism evidence="1 2">
    <name type="scientific">Klebsormidium nitens</name>
    <name type="common">Green alga</name>
    <name type="synonym">Ulothrix nitens</name>
    <dbReference type="NCBI Taxonomy" id="105231"/>
    <lineage>
        <taxon>Eukaryota</taxon>
        <taxon>Viridiplantae</taxon>
        <taxon>Streptophyta</taxon>
        <taxon>Klebsormidiophyceae</taxon>
        <taxon>Klebsormidiales</taxon>
        <taxon>Klebsormidiaceae</taxon>
        <taxon>Klebsormidium</taxon>
    </lineage>
</organism>
<dbReference type="SUPFAM" id="SSF56399">
    <property type="entry name" value="ADP-ribosylation"/>
    <property type="match status" value="1"/>
</dbReference>
<keyword evidence="2" id="KW-1185">Reference proteome</keyword>
<gene>
    <name evidence="1" type="ORF">KFL_001160200</name>
</gene>
<dbReference type="Gene3D" id="3.20.170.20">
    <property type="entry name" value="Protein of unknown function DUF952"/>
    <property type="match status" value="1"/>
</dbReference>